<dbReference type="KEGG" id="nkf:Nkreftii_000046"/>
<sequence>MARCHGCKKPLNTQNDSRAHIIPNALGGRLAPKGLICQTCNTRLDEAADNALVEAFGAWPTLLDLPRQRGQNPPKKISTRKGSQVRCEADGSIARMDVHYNVQVVSEGHKVEISAGDMKTMRELINRAAKQFPQLDPTLAERYARKVEMSLDDEIKLSLDFAPKAVFGGAISILWLFLLAKTGQAIMAWDRLLECITTMQSSGGKFRHFVDGLPGLSGPSIGLSHKIIVRSVPGTGELIGYIEILGVLKIGGLFACGPIGVVIEHIYAYDLLRNADRSNEFSIASTIFDAQEWRSVGLGPFEAEALKVHFKGALHQLATYIYSRKRGKGTGILF</sequence>
<dbReference type="Pfam" id="PF14279">
    <property type="entry name" value="HNH_5"/>
    <property type="match status" value="1"/>
</dbReference>
<accession>A0A7S8FAL9</accession>
<reference evidence="2 3" key="1">
    <citation type="journal article" date="2020" name="ISME J.">
        <title>Enrichment and physiological characterization of a novel comammox Nitrospira indicates ammonium inhibition of complete nitrification.</title>
        <authorList>
            <person name="Sakoula D."/>
            <person name="Koch H."/>
            <person name="Frank J."/>
            <person name="Jetten M.S.M."/>
            <person name="van Kessel M.A.H.J."/>
            <person name="Lucker S."/>
        </authorList>
    </citation>
    <scope>NUCLEOTIDE SEQUENCE [LARGE SCALE GENOMIC DNA]</scope>
    <source>
        <strain evidence="2">Comreactor17</strain>
    </source>
</reference>
<protein>
    <recommendedName>
        <fullName evidence="1">HNH endonuclease 5 domain-containing protein</fullName>
    </recommendedName>
</protein>
<evidence type="ECO:0000313" key="3">
    <source>
        <dbReference type="Proteomes" id="UP000593737"/>
    </source>
</evidence>
<dbReference type="InterPro" id="IPR003615">
    <property type="entry name" value="HNH_nuc"/>
</dbReference>
<gene>
    <name evidence="2" type="ORF">Nkreftii_000046</name>
</gene>
<feature type="domain" description="HNH endonuclease 5" evidence="1">
    <location>
        <begin position="4"/>
        <end position="55"/>
    </location>
</feature>
<evidence type="ECO:0000259" key="1">
    <source>
        <dbReference type="Pfam" id="PF14279"/>
    </source>
</evidence>
<evidence type="ECO:0000313" key="2">
    <source>
        <dbReference type="EMBL" id="QPD02272.1"/>
    </source>
</evidence>
<dbReference type="Proteomes" id="UP000593737">
    <property type="component" value="Chromosome"/>
</dbReference>
<organism evidence="2 3">
    <name type="scientific">Candidatus Nitrospira kreftii</name>
    <dbReference type="NCBI Taxonomy" id="2652173"/>
    <lineage>
        <taxon>Bacteria</taxon>
        <taxon>Pseudomonadati</taxon>
        <taxon>Nitrospirota</taxon>
        <taxon>Nitrospiria</taxon>
        <taxon>Nitrospirales</taxon>
        <taxon>Nitrospiraceae</taxon>
        <taxon>Nitrospira</taxon>
    </lineage>
</organism>
<name>A0A7S8FAL9_9BACT</name>
<dbReference type="CDD" id="cd00085">
    <property type="entry name" value="HNHc"/>
    <property type="match status" value="1"/>
</dbReference>
<dbReference type="AlphaFoldDB" id="A0A7S8FAL9"/>
<proteinExistence type="predicted"/>
<dbReference type="EMBL" id="CP047423">
    <property type="protein sequence ID" value="QPD02272.1"/>
    <property type="molecule type" value="Genomic_DNA"/>
</dbReference>
<dbReference type="InterPro" id="IPR029471">
    <property type="entry name" value="HNH_5"/>
</dbReference>